<evidence type="ECO:0000313" key="2">
    <source>
        <dbReference type="EMBL" id="TYS65747.1"/>
    </source>
</evidence>
<dbReference type="AlphaFoldDB" id="A0A5D4SQY4"/>
<proteinExistence type="predicted"/>
<organism evidence="2 3">
    <name type="scientific">Sutcliffiella horikoshii</name>
    <dbReference type="NCBI Taxonomy" id="79883"/>
    <lineage>
        <taxon>Bacteria</taxon>
        <taxon>Bacillati</taxon>
        <taxon>Bacillota</taxon>
        <taxon>Bacilli</taxon>
        <taxon>Bacillales</taxon>
        <taxon>Bacillaceae</taxon>
        <taxon>Sutcliffiella</taxon>
    </lineage>
</organism>
<feature type="coiled-coil region" evidence="1">
    <location>
        <begin position="22"/>
        <end position="85"/>
    </location>
</feature>
<dbReference type="Proteomes" id="UP000322524">
    <property type="component" value="Unassembled WGS sequence"/>
</dbReference>
<dbReference type="EMBL" id="VTEV01000007">
    <property type="protein sequence ID" value="TYS65747.1"/>
    <property type="molecule type" value="Genomic_DNA"/>
</dbReference>
<accession>A0A5D4SQY4</accession>
<name>A0A5D4SQY4_9BACI</name>
<evidence type="ECO:0000313" key="3">
    <source>
        <dbReference type="Proteomes" id="UP000322524"/>
    </source>
</evidence>
<gene>
    <name evidence="2" type="ORF">FZC76_17845</name>
</gene>
<reference evidence="2 3" key="1">
    <citation type="submission" date="2019-08" db="EMBL/GenBank/DDBJ databases">
        <title>Bacillus genomes from the desert of Cuatro Cienegas, Coahuila.</title>
        <authorList>
            <person name="Olmedo-Alvarez G."/>
        </authorList>
    </citation>
    <scope>NUCLEOTIDE SEQUENCE [LARGE SCALE GENOMIC DNA]</scope>
    <source>
        <strain evidence="2 3">CH28_1T</strain>
    </source>
</reference>
<dbReference type="RefSeq" id="WP_148989520.1">
    <property type="nucleotide sequence ID" value="NZ_VTEV01000007.1"/>
</dbReference>
<evidence type="ECO:0000256" key="1">
    <source>
        <dbReference type="SAM" id="Coils"/>
    </source>
</evidence>
<dbReference type="OrthoDB" id="2679997at2"/>
<sequence length="251" mass="29115">MVDPNSELFRAKQQVIYYRAEIAQYKNKIGELERLVEKEVVRNKYLQGKIRELNGEKIAGLQEEIQRLRKRVMELEVELEEERNSQTVSVQEPQMPMKLDKVDIYSYFNYSIILPPEGEDIISIYGDFTIVSTRDLPLEDVVVCIKVKPVGLVTFSGKISDPRLLNGPGRGREDIEWVWAVEDWRDRIQQNGEYWVKSIRSPIANRITLKAFEILFSETNSNGKVIVESFIYLDSNSPPHASINKINFHIP</sequence>
<protein>
    <submittedName>
        <fullName evidence="2">Uncharacterized protein</fullName>
    </submittedName>
</protein>
<keyword evidence="1" id="KW-0175">Coiled coil</keyword>
<comment type="caution">
    <text evidence="2">The sequence shown here is derived from an EMBL/GenBank/DDBJ whole genome shotgun (WGS) entry which is preliminary data.</text>
</comment>